<name>A0A521CNF0_9BACL</name>
<dbReference type="Pfam" id="PF10006">
    <property type="entry name" value="DUF2249"/>
    <property type="match status" value="1"/>
</dbReference>
<dbReference type="InterPro" id="IPR018720">
    <property type="entry name" value="DUF2249"/>
</dbReference>
<dbReference type="RefSeq" id="WP_142505167.1">
    <property type="nucleotide sequence ID" value="NZ_FXTI01000004.1"/>
</dbReference>
<dbReference type="EMBL" id="FXTI01000004">
    <property type="protein sequence ID" value="SMO60977.1"/>
    <property type="molecule type" value="Genomic_DNA"/>
</dbReference>
<dbReference type="Proteomes" id="UP000315636">
    <property type="component" value="Unassembled WGS sequence"/>
</dbReference>
<accession>A0A521CNF0</accession>
<evidence type="ECO:0000313" key="3">
    <source>
        <dbReference type="Proteomes" id="UP000315636"/>
    </source>
</evidence>
<keyword evidence="3" id="KW-1185">Reference proteome</keyword>
<protein>
    <submittedName>
        <fullName evidence="2">Uncharacterized conserved protein</fullName>
    </submittedName>
</protein>
<reference evidence="2 3" key="1">
    <citation type="submission" date="2017-05" db="EMBL/GenBank/DDBJ databases">
        <authorList>
            <person name="Varghese N."/>
            <person name="Submissions S."/>
        </authorList>
    </citation>
    <scope>NUCLEOTIDE SEQUENCE [LARGE SCALE GENOMIC DNA]</scope>
    <source>
        <strain evidence="2 3">DSM 45474</strain>
    </source>
</reference>
<evidence type="ECO:0000313" key="2">
    <source>
        <dbReference type="EMBL" id="SMO60977.1"/>
    </source>
</evidence>
<dbReference type="AlphaFoldDB" id="A0A521CNF0"/>
<feature type="domain" description="DUF2249" evidence="1">
    <location>
        <begin position="11"/>
        <end position="78"/>
    </location>
</feature>
<evidence type="ECO:0000259" key="1">
    <source>
        <dbReference type="Pfam" id="PF10006"/>
    </source>
</evidence>
<organism evidence="2 3">
    <name type="scientific">Melghirimyces algeriensis</name>
    <dbReference type="NCBI Taxonomy" id="910412"/>
    <lineage>
        <taxon>Bacteria</taxon>
        <taxon>Bacillati</taxon>
        <taxon>Bacillota</taxon>
        <taxon>Bacilli</taxon>
        <taxon>Bacillales</taxon>
        <taxon>Thermoactinomycetaceae</taxon>
        <taxon>Melghirimyces</taxon>
    </lineage>
</organism>
<gene>
    <name evidence="2" type="ORF">SAMN06264849_10486</name>
</gene>
<dbReference type="OrthoDB" id="30295at2"/>
<proteinExistence type="predicted"/>
<sequence length="172" mass="19693">MVFTNQSERLELDVRMELKNGQDPFDKIMDSVKQLQEHQTFILHTTFKPYPLISLMEMKGYGGHSKEVTTEHWITTFVHKNRQHPDQYEASSSLPSEADLIRSSEQNPCGAVARIIQFLQRANPGDSCSFPVNQISDSLQEQLESLGVECRIEQKTNQPSYLTVKKLAVPER</sequence>